<comment type="subcellular location">
    <subcellularLocation>
        <location evidence="1">Membrane</location>
        <topology evidence="1">Single-pass membrane protein</topology>
    </subcellularLocation>
</comment>
<keyword evidence="12" id="KW-1185">Reference proteome</keyword>
<evidence type="ECO:0000313" key="12">
    <source>
        <dbReference type="Proteomes" id="UP000193642"/>
    </source>
</evidence>
<keyword evidence="10" id="KW-0325">Glycoprotein</keyword>
<keyword evidence="7" id="KW-0067">ATP-binding</keyword>
<dbReference type="PANTHER" id="PTHR48056">
    <property type="entry name" value="LRR RECEPTOR-LIKE SERINE/THREONINE-PROTEIN KINASE-RELATED"/>
    <property type="match status" value="1"/>
</dbReference>
<dbReference type="SUPFAM" id="SSF52058">
    <property type="entry name" value="L domain-like"/>
    <property type="match status" value="1"/>
</dbReference>
<dbReference type="GO" id="GO:0009791">
    <property type="term" value="P:post-embryonic development"/>
    <property type="evidence" value="ECO:0007669"/>
    <property type="project" value="UniProtKB-ARBA"/>
</dbReference>
<dbReference type="FunFam" id="3.80.10.10:FF:000453">
    <property type="entry name" value="Leucine-rich receptor-like protein kinase family protein"/>
    <property type="match status" value="1"/>
</dbReference>
<dbReference type="GO" id="GO:0006952">
    <property type="term" value="P:defense response"/>
    <property type="evidence" value="ECO:0007669"/>
    <property type="project" value="UniProtKB-ARBA"/>
</dbReference>
<keyword evidence="6" id="KW-0547">Nucleotide-binding</keyword>
<dbReference type="GO" id="GO:0051707">
    <property type="term" value="P:response to other organism"/>
    <property type="evidence" value="ECO:0007669"/>
    <property type="project" value="UniProtKB-ARBA"/>
</dbReference>
<dbReference type="InterPro" id="IPR032675">
    <property type="entry name" value="LRR_dom_sf"/>
</dbReference>
<dbReference type="InterPro" id="IPR050647">
    <property type="entry name" value="Plant_LRR-RLKs"/>
</dbReference>
<dbReference type="Proteomes" id="UP000193642">
    <property type="component" value="Unassembled WGS sequence"/>
</dbReference>
<keyword evidence="4" id="KW-0732">Signal</keyword>
<dbReference type="Pfam" id="PF00560">
    <property type="entry name" value="LRR_1"/>
    <property type="match status" value="2"/>
</dbReference>
<evidence type="ECO:0000256" key="10">
    <source>
        <dbReference type="ARBA" id="ARBA00023180"/>
    </source>
</evidence>
<evidence type="ECO:0000256" key="7">
    <source>
        <dbReference type="ARBA" id="ARBA00022840"/>
    </source>
</evidence>
<dbReference type="EMBL" id="MCGO01000022">
    <property type="protein sequence ID" value="ORY44565.1"/>
    <property type="molecule type" value="Genomic_DNA"/>
</dbReference>
<evidence type="ECO:0000256" key="9">
    <source>
        <dbReference type="ARBA" id="ARBA00023136"/>
    </source>
</evidence>
<evidence type="ECO:0000256" key="3">
    <source>
        <dbReference type="ARBA" id="ARBA00022692"/>
    </source>
</evidence>
<protein>
    <submittedName>
        <fullName evidence="11">L domain-like protein</fullName>
    </submittedName>
</protein>
<evidence type="ECO:0000256" key="8">
    <source>
        <dbReference type="ARBA" id="ARBA00022989"/>
    </source>
</evidence>
<dbReference type="Gene3D" id="3.80.10.10">
    <property type="entry name" value="Ribonuclease Inhibitor"/>
    <property type="match status" value="1"/>
</dbReference>
<accession>A0A1Y2CE33</accession>
<evidence type="ECO:0000256" key="6">
    <source>
        <dbReference type="ARBA" id="ARBA00022741"/>
    </source>
</evidence>
<dbReference type="InterPro" id="IPR001611">
    <property type="entry name" value="Leu-rich_rpt"/>
</dbReference>
<organism evidence="11 12">
    <name type="scientific">Rhizoclosmatium globosum</name>
    <dbReference type="NCBI Taxonomy" id="329046"/>
    <lineage>
        <taxon>Eukaryota</taxon>
        <taxon>Fungi</taxon>
        <taxon>Fungi incertae sedis</taxon>
        <taxon>Chytridiomycota</taxon>
        <taxon>Chytridiomycota incertae sedis</taxon>
        <taxon>Chytridiomycetes</taxon>
        <taxon>Chytridiales</taxon>
        <taxon>Chytriomycetaceae</taxon>
        <taxon>Rhizoclosmatium</taxon>
    </lineage>
</organism>
<comment type="caution">
    <text evidence="11">The sequence shown here is derived from an EMBL/GenBank/DDBJ whole genome shotgun (WGS) entry which is preliminary data.</text>
</comment>
<evidence type="ECO:0000313" key="11">
    <source>
        <dbReference type="EMBL" id="ORY44565.1"/>
    </source>
</evidence>
<dbReference type="InterPro" id="IPR036047">
    <property type="entry name" value="F-box-like_dom_sf"/>
</dbReference>
<dbReference type="PANTHER" id="PTHR48056:SF81">
    <property type="entry name" value="RECEPTOR PROTEIN-TYROSINE KINASE CEPR1"/>
    <property type="match status" value="1"/>
</dbReference>
<evidence type="ECO:0000256" key="5">
    <source>
        <dbReference type="ARBA" id="ARBA00022737"/>
    </source>
</evidence>
<gene>
    <name evidence="11" type="ORF">BCR33DRAFT_225821</name>
</gene>
<keyword evidence="9" id="KW-0472">Membrane</keyword>
<sequence length="307" mass="34748">MTDLIQQEKARVLDISLVPTELILLIFSWLHPQTVHKFRRLNQWFHSNLSARHFTHMTMKRIFPNIHCQISDVRRPTKSKASSLDIICVAWCEAFQTSYIQRHLSVFSEIHWQSTKFPIASSSHFGNLVGRLEHLIELNLSSCNISGHIPIQIGNLIHLQRLLLDENELSGPIPPELSTLTELRTLSLSRNKLTGRIPEFLERFNELQVINLSQNQLQGPIPTFLGTLSHLQQIKLDNCNLSGFIPDALGNLVHLELLHLQNNKHIIGGVPPTFSALTEIQEVKLGGTKFTCFFPLISLAVRGSGVC</sequence>
<keyword evidence="8" id="KW-1133">Transmembrane helix</keyword>
<evidence type="ECO:0000256" key="2">
    <source>
        <dbReference type="ARBA" id="ARBA00022614"/>
    </source>
</evidence>
<evidence type="ECO:0000256" key="1">
    <source>
        <dbReference type="ARBA" id="ARBA00004167"/>
    </source>
</evidence>
<dbReference type="OrthoDB" id="676979at2759"/>
<dbReference type="AlphaFoldDB" id="A0A1Y2CE33"/>
<keyword evidence="5" id="KW-0677">Repeat</keyword>
<keyword evidence="3" id="KW-0812">Transmembrane</keyword>
<dbReference type="SUPFAM" id="SSF81383">
    <property type="entry name" value="F-box domain"/>
    <property type="match status" value="1"/>
</dbReference>
<evidence type="ECO:0000256" key="4">
    <source>
        <dbReference type="ARBA" id="ARBA00022729"/>
    </source>
</evidence>
<dbReference type="Pfam" id="PF13855">
    <property type="entry name" value="LRR_8"/>
    <property type="match status" value="1"/>
</dbReference>
<keyword evidence="2" id="KW-0433">Leucine-rich repeat</keyword>
<dbReference type="GO" id="GO:0016020">
    <property type="term" value="C:membrane"/>
    <property type="evidence" value="ECO:0007669"/>
    <property type="project" value="UniProtKB-SubCell"/>
</dbReference>
<dbReference type="GO" id="GO:0005524">
    <property type="term" value="F:ATP binding"/>
    <property type="evidence" value="ECO:0007669"/>
    <property type="project" value="UniProtKB-KW"/>
</dbReference>
<name>A0A1Y2CE33_9FUNG</name>
<reference evidence="11 12" key="1">
    <citation type="submission" date="2016-07" db="EMBL/GenBank/DDBJ databases">
        <title>Pervasive Adenine N6-methylation of Active Genes in Fungi.</title>
        <authorList>
            <consortium name="DOE Joint Genome Institute"/>
            <person name="Mondo S.J."/>
            <person name="Dannebaum R.O."/>
            <person name="Kuo R.C."/>
            <person name="Labutti K."/>
            <person name="Haridas S."/>
            <person name="Kuo A."/>
            <person name="Salamov A."/>
            <person name="Ahrendt S.R."/>
            <person name="Lipzen A."/>
            <person name="Sullivan W."/>
            <person name="Andreopoulos W.B."/>
            <person name="Clum A."/>
            <person name="Lindquist E."/>
            <person name="Daum C."/>
            <person name="Ramamoorthy G.K."/>
            <person name="Gryganskyi A."/>
            <person name="Culley D."/>
            <person name="Magnuson J.K."/>
            <person name="James T.Y."/>
            <person name="O'Malley M.A."/>
            <person name="Stajich J.E."/>
            <person name="Spatafora J.W."/>
            <person name="Visel A."/>
            <person name="Grigoriev I.V."/>
        </authorList>
    </citation>
    <scope>NUCLEOTIDE SEQUENCE [LARGE SCALE GENOMIC DNA]</scope>
    <source>
        <strain evidence="11 12">JEL800</strain>
    </source>
</reference>
<proteinExistence type="predicted"/>